<keyword evidence="2" id="KW-1185">Reference proteome</keyword>
<dbReference type="Proteomes" id="UP000269945">
    <property type="component" value="Unassembled WGS sequence"/>
</dbReference>
<evidence type="ECO:0000313" key="2">
    <source>
        <dbReference type="Proteomes" id="UP000269945"/>
    </source>
</evidence>
<sequence>MGSWGPFCLPAPCGAWRMNASQMLRLRRAQPCFGCCRRTRRSIGGAWRTGPAAWRRMCASC</sequence>
<proteinExistence type="predicted"/>
<accession>A0A9X9PZA7</accession>
<gene>
    <name evidence="1" type="ORF">BN2614_LOCUS1</name>
</gene>
<protein>
    <submittedName>
        <fullName evidence="1">Uncharacterized protein</fullName>
    </submittedName>
</protein>
<comment type="caution">
    <text evidence="1">The sequence shown here is derived from an EMBL/GenBank/DDBJ whole genome shotgun (WGS) entry which is preliminary data.</text>
</comment>
<name>A0A9X9PZA7_GULGU</name>
<organism evidence="1 2">
    <name type="scientific">Gulo gulo</name>
    <name type="common">Wolverine</name>
    <name type="synonym">Gluton</name>
    <dbReference type="NCBI Taxonomy" id="48420"/>
    <lineage>
        <taxon>Eukaryota</taxon>
        <taxon>Metazoa</taxon>
        <taxon>Chordata</taxon>
        <taxon>Craniata</taxon>
        <taxon>Vertebrata</taxon>
        <taxon>Euteleostomi</taxon>
        <taxon>Mammalia</taxon>
        <taxon>Eutheria</taxon>
        <taxon>Laurasiatheria</taxon>
        <taxon>Carnivora</taxon>
        <taxon>Caniformia</taxon>
        <taxon>Musteloidea</taxon>
        <taxon>Mustelidae</taxon>
        <taxon>Guloninae</taxon>
        <taxon>Gulo</taxon>
    </lineage>
</organism>
<dbReference type="AlphaFoldDB" id="A0A9X9PZA7"/>
<evidence type="ECO:0000313" key="1">
    <source>
        <dbReference type="EMBL" id="VCW78623.1"/>
    </source>
</evidence>
<reference evidence="1 2" key="1">
    <citation type="submission" date="2018-10" db="EMBL/GenBank/DDBJ databases">
        <authorList>
            <person name="Ekblom R."/>
            <person name="Jareborg N."/>
        </authorList>
    </citation>
    <scope>NUCLEOTIDE SEQUENCE [LARGE SCALE GENOMIC DNA]</scope>
    <source>
        <tissue evidence="1">Muscle</tissue>
    </source>
</reference>
<dbReference type="EMBL" id="CYRY02010411">
    <property type="protein sequence ID" value="VCW78623.1"/>
    <property type="molecule type" value="Genomic_DNA"/>
</dbReference>